<feature type="domain" description="Formyl transferase N-terminal" evidence="3">
    <location>
        <begin position="101"/>
        <end position="203"/>
    </location>
</feature>
<protein>
    <recommendedName>
        <fullName evidence="1 2">Methionyl-tRNA formyltransferase</fullName>
        <ecNumber evidence="1 2">2.1.2.9</ecNumber>
    </recommendedName>
</protein>
<dbReference type="Pfam" id="PF00551">
    <property type="entry name" value="Formyl_trans_N"/>
    <property type="match status" value="1"/>
</dbReference>
<dbReference type="PANTHER" id="PTHR11138:SF5">
    <property type="entry name" value="METHIONYL-TRNA FORMYLTRANSFERASE, MITOCHONDRIAL"/>
    <property type="match status" value="1"/>
</dbReference>
<organism evidence="4 5">
    <name type="scientific">Candidatus Nomurabacteria bacterium RIFCSPLOWO2_01_FULL_36_16</name>
    <dbReference type="NCBI Taxonomy" id="1801767"/>
    <lineage>
        <taxon>Bacteria</taxon>
        <taxon>Candidatus Nomuraibacteriota</taxon>
    </lineage>
</organism>
<comment type="catalytic activity">
    <reaction evidence="2">
        <text>L-methionyl-tRNA(fMet) + (6R)-10-formyltetrahydrofolate = N-formyl-L-methionyl-tRNA(fMet) + (6S)-5,6,7,8-tetrahydrofolate + H(+)</text>
        <dbReference type="Rhea" id="RHEA:24380"/>
        <dbReference type="Rhea" id="RHEA-COMP:9952"/>
        <dbReference type="Rhea" id="RHEA-COMP:9953"/>
        <dbReference type="ChEBI" id="CHEBI:15378"/>
        <dbReference type="ChEBI" id="CHEBI:57453"/>
        <dbReference type="ChEBI" id="CHEBI:78530"/>
        <dbReference type="ChEBI" id="CHEBI:78844"/>
        <dbReference type="ChEBI" id="CHEBI:195366"/>
        <dbReference type="EC" id="2.1.2.9"/>
    </reaction>
</comment>
<evidence type="ECO:0000259" key="3">
    <source>
        <dbReference type="Pfam" id="PF00551"/>
    </source>
</evidence>
<name>A0A1F6WXQ8_9BACT</name>
<dbReference type="InterPro" id="IPR005794">
    <property type="entry name" value="Fmt"/>
</dbReference>
<dbReference type="Proteomes" id="UP000177001">
    <property type="component" value="Unassembled WGS sequence"/>
</dbReference>
<dbReference type="GO" id="GO:0004479">
    <property type="term" value="F:methionyl-tRNA formyltransferase activity"/>
    <property type="evidence" value="ECO:0007669"/>
    <property type="project" value="UniProtKB-UniRule"/>
</dbReference>
<feature type="binding site" evidence="2">
    <location>
        <begin position="133"/>
        <end position="136"/>
    </location>
    <ligand>
        <name>(6S)-5,6,7,8-tetrahydrofolate</name>
        <dbReference type="ChEBI" id="CHEBI:57453"/>
    </ligand>
</feature>
<reference evidence="4 5" key="1">
    <citation type="journal article" date="2016" name="Nat. Commun.">
        <title>Thousands of microbial genomes shed light on interconnected biogeochemical processes in an aquifer system.</title>
        <authorList>
            <person name="Anantharaman K."/>
            <person name="Brown C.T."/>
            <person name="Hug L.A."/>
            <person name="Sharon I."/>
            <person name="Castelle C.J."/>
            <person name="Probst A.J."/>
            <person name="Thomas B.C."/>
            <person name="Singh A."/>
            <person name="Wilkins M.J."/>
            <person name="Karaoz U."/>
            <person name="Brodie E.L."/>
            <person name="Williams K.H."/>
            <person name="Hubbard S.S."/>
            <person name="Banfield J.F."/>
        </authorList>
    </citation>
    <scope>NUCLEOTIDE SEQUENCE [LARGE SCALE GENOMIC DNA]</scope>
</reference>
<proteinExistence type="inferred from homology"/>
<gene>
    <name evidence="2" type="primary">fmt</name>
    <name evidence="4" type="ORF">A3A91_03050</name>
</gene>
<evidence type="ECO:0000256" key="1">
    <source>
        <dbReference type="ARBA" id="ARBA00012261"/>
    </source>
</evidence>
<evidence type="ECO:0000313" key="5">
    <source>
        <dbReference type="Proteomes" id="UP000177001"/>
    </source>
</evidence>
<dbReference type="EMBL" id="MFUR01000013">
    <property type="protein sequence ID" value="OGI86662.1"/>
    <property type="molecule type" value="Genomic_DNA"/>
</dbReference>
<dbReference type="AlphaFoldDB" id="A0A1F6WXQ8"/>
<sequence length="309" mass="34861">MNKINFIFWGTPDVASETLEILKQNGLIPSLIVTSPNAPKGRGLRVEASPVALFAEQNNITCLKPKKLEKEEIWNVLRTLGRKGGDGQRKFLAKNFRGEQNIPDFFLVVAYGKIIPENILNIPKLGSINAHYSLLPKYRGASPVESAILNGDTETGITIQKMIYKMDAGDIIAQEKIEIGNDEKAGDLRKRLIKIGGELLVKILPEFIEGKIKTIPQDEKEVTFCKKIKKEEGLINLNDDGILNYNKFRAYAVWPRTFFLARRSLGEGGFQTRRIIITKAKLENSKFVIEKVLPEGKKEISYTEFQKQN</sequence>
<dbReference type="PANTHER" id="PTHR11138">
    <property type="entry name" value="METHIONYL-TRNA FORMYLTRANSFERASE"/>
    <property type="match status" value="1"/>
</dbReference>
<comment type="similarity">
    <text evidence="2">Belongs to the Fmt family.</text>
</comment>
<dbReference type="CDD" id="cd08646">
    <property type="entry name" value="FMT_core_Met-tRNA-FMT_N"/>
    <property type="match status" value="1"/>
</dbReference>
<dbReference type="NCBIfam" id="TIGR00460">
    <property type="entry name" value="fmt"/>
    <property type="match status" value="1"/>
</dbReference>
<keyword evidence="2" id="KW-0648">Protein biosynthesis</keyword>
<accession>A0A1F6WXQ8</accession>
<dbReference type="SUPFAM" id="SSF53328">
    <property type="entry name" value="Formyltransferase"/>
    <property type="match status" value="1"/>
</dbReference>
<comment type="function">
    <text evidence="2">Attaches a formyl group to the free amino group of methionyl-tRNA(fMet). The formyl group appears to play a dual role in the initiator identity of N-formylmethionyl-tRNA by promoting its recognition by IF2 and preventing the misappropriation of this tRNA by the elongation apparatus.</text>
</comment>
<dbReference type="GO" id="GO:0005829">
    <property type="term" value="C:cytosol"/>
    <property type="evidence" value="ECO:0007669"/>
    <property type="project" value="TreeGrafter"/>
</dbReference>
<dbReference type="Gene3D" id="3.40.50.12230">
    <property type="match status" value="1"/>
</dbReference>
<dbReference type="HAMAP" id="MF_00182">
    <property type="entry name" value="Formyl_trans"/>
    <property type="match status" value="1"/>
</dbReference>
<comment type="caution">
    <text evidence="4">The sequence shown here is derived from an EMBL/GenBank/DDBJ whole genome shotgun (WGS) entry which is preliminary data.</text>
</comment>
<dbReference type="EC" id="2.1.2.9" evidence="1 2"/>
<dbReference type="InterPro" id="IPR036477">
    <property type="entry name" value="Formyl_transf_N_sf"/>
</dbReference>
<keyword evidence="2 4" id="KW-0808">Transferase</keyword>
<dbReference type="InterPro" id="IPR002376">
    <property type="entry name" value="Formyl_transf_N"/>
</dbReference>
<evidence type="ECO:0000313" key="4">
    <source>
        <dbReference type="EMBL" id="OGI86662.1"/>
    </source>
</evidence>
<evidence type="ECO:0000256" key="2">
    <source>
        <dbReference type="HAMAP-Rule" id="MF_00182"/>
    </source>
</evidence>
<dbReference type="InterPro" id="IPR041711">
    <property type="entry name" value="Met-tRNA-FMT_N"/>
</dbReference>